<keyword evidence="2" id="KW-1185">Reference proteome</keyword>
<evidence type="ECO:0000313" key="1">
    <source>
        <dbReference type="EMBL" id="SFC77245.1"/>
    </source>
</evidence>
<gene>
    <name evidence="1" type="ORF">SAMN04488094_10941</name>
</gene>
<dbReference type="STRING" id="441112.SAMN04488094_10941"/>
<protein>
    <submittedName>
        <fullName evidence="1">Uncharacterized protein</fullName>
    </submittedName>
</protein>
<dbReference type="EMBL" id="FOLG01000009">
    <property type="protein sequence ID" value="SFC77245.1"/>
    <property type="molecule type" value="Genomic_DNA"/>
</dbReference>
<dbReference type="Proteomes" id="UP000198728">
    <property type="component" value="Unassembled WGS sequence"/>
</dbReference>
<accession>A0A1I1LW92</accession>
<evidence type="ECO:0000313" key="2">
    <source>
        <dbReference type="Proteomes" id="UP000198728"/>
    </source>
</evidence>
<proteinExistence type="predicted"/>
<sequence>MLVLLIVAIATPATMTLSYYQITGDPTFRPLAITLERLVVGGIEVHQKAVRADIVSDGSPASVDEATRLGDGVRAAFRAKGTEAVIRFEIRPYSGPPTVTFFVRDASFGPYSKGTAAQGVRAAITTLQLSRSDPAAARRHRW</sequence>
<organism evidence="1 2">
    <name type="scientific">Tropicimonas isoalkanivorans</name>
    <dbReference type="NCBI Taxonomy" id="441112"/>
    <lineage>
        <taxon>Bacteria</taxon>
        <taxon>Pseudomonadati</taxon>
        <taxon>Pseudomonadota</taxon>
        <taxon>Alphaproteobacteria</taxon>
        <taxon>Rhodobacterales</taxon>
        <taxon>Roseobacteraceae</taxon>
        <taxon>Tropicimonas</taxon>
    </lineage>
</organism>
<name>A0A1I1LW92_9RHOB</name>
<dbReference type="AlphaFoldDB" id="A0A1I1LW92"/>
<reference evidence="1 2" key="1">
    <citation type="submission" date="2016-10" db="EMBL/GenBank/DDBJ databases">
        <authorList>
            <person name="de Groot N.N."/>
        </authorList>
    </citation>
    <scope>NUCLEOTIDE SEQUENCE [LARGE SCALE GENOMIC DNA]</scope>
    <source>
        <strain evidence="1 2">DSM 19548</strain>
    </source>
</reference>